<dbReference type="EnsemblPlants" id="OMERI02G19670.1">
    <property type="protein sequence ID" value="OMERI02G19670.1"/>
    <property type="gene ID" value="OMERI02G19670"/>
</dbReference>
<dbReference type="Gramene" id="OMERI02G19670.1">
    <property type="protein sequence ID" value="OMERI02G19670.1"/>
    <property type="gene ID" value="OMERI02G19670"/>
</dbReference>
<evidence type="ECO:0000313" key="1">
    <source>
        <dbReference type="EnsemblPlants" id="OMERI02G19670.1"/>
    </source>
</evidence>
<sequence length="106" mass="11321">MCTSGGNSIQTISPIIPRYARLVSSANCKPSAFVPATALARLRRAASPAARIRLHSRREPRRCCIRRAALSASREKWMAFPTSAAAGLEIIAEEGPSGSSAQQQQA</sequence>
<evidence type="ECO:0000313" key="2">
    <source>
        <dbReference type="Proteomes" id="UP000008021"/>
    </source>
</evidence>
<dbReference type="HOGENOM" id="CLU_2227458_0_0_1"/>
<dbReference type="AlphaFoldDB" id="A0A0E0CLQ4"/>
<reference evidence="1" key="1">
    <citation type="submission" date="2015-04" db="UniProtKB">
        <authorList>
            <consortium name="EnsemblPlants"/>
        </authorList>
    </citation>
    <scope>IDENTIFICATION</scope>
</reference>
<proteinExistence type="predicted"/>
<accession>A0A0E0CLQ4</accession>
<organism evidence="1">
    <name type="scientific">Oryza meridionalis</name>
    <dbReference type="NCBI Taxonomy" id="40149"/>
    <lineage>
        <taxon>Eukaryota</taxon>
        <taxon>Viridiplantae</taxon>
        <taxon>Streptophyta</taxon>
        <taxon>Embryophyta</taxon>
        <taxon>Tracheophyta</taxon>
        <taxon>Spermatophyta</taxon>
        <taxon>Magnoliopsida</taxon>
        <taxon>Liliopsida</taxon>
        <taxon>Poales</taxon>
        <taxon>Poaceae</taxon>
        <taxon>BOP clade</taxon>
        <taxon>Oryzoideae</taxon>
        <taxon>Oryzeae</taxon>
        <taxon>Oryzinae</taxon>
        <taxon>Oryza</taxon>
    </lineage>
</organism>
<dbReference type="Proteomes" id="UP000008021">
    <property type="component" value="Chromosome 2"/>
</dbReference>
<protein>
    <submittedName>
        <fullName evidence="1">Uncharacterized protein</fullName>
    </submittedName>
</protein>
<name>A0A0E0CLQ4_9ORYZ</name>
<reference evidence="1" key="2">
    <citation type="submission" date="2018-05" db="EMBL/GenBank/DDBJ databases">
        <title>OmerRS3 (Oryza meridionalis Reference Sequence Version 3).</title>
        <authorList>
            <person name="Zhang J."/>
            <person name="Kudrna D."/>
            <person name="Lee S."/>
            <person name="Talag J."/>
            <person name="Welchert J."/>
            <person name="Wing R.A."/>
        </authorList>
    </citation>
    <scope>NUCLEOTIDE SEQUENCE [LARGE SCALE GENOMIC DNA]</scope>
    <source>
        <strain evidence="1">cv. OR44</strain>
    </source>
</reference>
<keyword evidence="2" id="KW-1185">Reference proteome</keyword>